<dbReference type="GO" id="GO:0008982">
    <property type="term" value="F:protein-N(PI)-phosphohistidine-sugar phosphotransferase activity"/>
    <property type="evidence" value="ECO:0007669"/>
    <property type="project" value="InterPro"/>
</dbReference>
<dbReference type="PANTHER" id="PTHR30181">
    <property type="entry name" value="MANNITOL PERMEASE IIC COMPONENT"/>
    <property type="match status" value="1"/>
</dbReference>
<protein>
    <recommendedName>
        <fullName evidence="14">PTS EIIC type-2 domain-containing protein</fullName>
    </recommendedName>
</protein>
<gene>
    <name evidence="15" type="ORF">Psi02_66110</name>
</gene>
<evidence type="ECO:0000256" key="13">
    <source>
        <dbReference type="SAM" id="Phobius"/>
    </source>
</evidence>
<evidence type="ECO:0000256" key="10">
    <source>
        <dbReference type="ARBA" id="ARBA00022989"/>
    </source>
</evidence>
<comment type="function">
    <text evidence="1">The phosphoenolpyruvate-dependent sugar phosphotransferase system (sugar PTS), a major carbohydrate active transport system, catalyzes the phosphorylation of incoming sugar substrates concomitantly with their translocation across the cell membrane. The enzyme II CmtAB PTS system is involved in D-mannitol transport.</text>
</comment>
<dbReference type="GO" id="GO:0090563">
    <property type="term" value="F:protein-phosphocysteine-sugar phosphotransferase activity"/>
    <property type="evidence" value="ECO:0007669"/>
    <property type="project" value="TreeGrafter"/>
</dbReference>
<dbReference type="Pfam" id="PF02378">
    <property type="entry name" value="PTS_EIIC"/>
    <property type="match status" value="1"/>
</dbReference>
<organism evidence="15 16">
    <name type="scientific">Planotetraspora silvatica</name>
    <dbReference type="NCBI Taxonomy" id="234614"/>
    <lineage>
        <taxon>Bacteria</taxon>
        <taxon>Bacillati</taxon>
        <taxon>Actinomycetota</taxon>
        <taxon>Actinomycetes</taxon>
        <taxon>Streptosporangiales</taxon>
        <taxon>Streptosporangiaceae</taxon>
        <taxon>Planotetraspora</taxon>
    </lineage>
</organism>
<feature type="transmembrane region" description="Helical" evidence="13">
    <location>
        <begin position="30"/>
        <end position="48"/>
    </location>
</feature>
<keyword evidence="11 13" id="KW-0472">Membrane</keyword>
<keyword evidence="8" id="KW-0598">Phosphotransferase system</keyword>
<dbReference type="EMBL" id="BOOQ01000049">
    <property type="protein sequence ID" value="GII50187.1"/>
    <property type="molecule type" value="Genomic_DNA"/>
</dbReference>
<evidence type="ECO:0000256" key="9">
    <source>
        <dbReference type="ARBA" id="ARBA00022692"/>
    </source>
</evidence>
<keyword evidence="4" id="KW-1003">Cell membrane</keyword>
<dbReference type="InterPro" id="IPR013014">
    <property type="entry name" value="PTS_EIIC_2"/>
</dbReference>
<feature type="transmembrane region" description="Helical" evidence="13">
    <location>
        <begin position="114"/>
        <end position="133"/>
    </location>
</feature>
<evidence type="ECO:0000256" key="8">
    <source>
        <dbReference type="ARBA" id="ARBA00022683"/>
    </source>
</evidence>
<feature type="compositionally biased region" description="Low complexity" evidence="12">
    <location>
        <begin position="340"/>
        <end position="350"/>
    </location>
</feature>
<keyword evidence="7" id="KW-0808">Transferase</keyword>
<name>A0A8J3UUP9_9ACTN</name>
<evidence type="ECO:0000256" key="5">
    <source>
        <dbReference type="ARBA" id="ARBA00022553"/>
    </source>
</evidence>
<keyword evidence="10 13" id="KW-1133">Transmembrane helix</keyword>
<evidence type="ECO:0000256" key="1">
    <source>
        <dbReference type="ARBA" id="ARBA00002434"/>
    </source>
</evidence>
<dbReference type="AlphaFoldDB" id="A0A8J3UUP9"/>
<sequence length="362" mass="36950">MIMPNIGAFIAWGLITALFIPTGWVPNATLAELVGPIITVLLPVLIGYTGGRMVHGQRGAVVGAVATMGVVVGADIPMFLGAMIMGPLGAFVIKQVDRLFADRIKAGFEMLVDNFSAGIVGGIMAILGVWAIGPVVSTITNAAGDVVEWLVHHDLLPLASVLIEPAKVLFLNNAINHGVLTPLGVAESAGVGKSILFMLESNPGPGLGLLLAYMLFGPRALRASAPAAIVIQFLGGIHEIYFPYVLMKPRLILATIAGGAAGILTFLVTGAGLIASPSPGSIFAYFAVTPKGGYFGVIAGIVVAAAVSFAVASALLGFGRKNGDERAEAEPGALPEDETGTGTATQTDGAIGSESVPATKET</sequence>
<feature type="transmembrane region" description="Helical" evidence="13">
    <location>
        <begin position="294"/>
        <end position="318"/>
    </location>
</feature>
<dbReference type="InterPro" id="IPR050893">
    <property type="entry name" value="Sugar_PTS"/>
</dbReference>
<keyword evidence="6" id="KW-0762">Sugar transport</keyword>
<evidence type="ECO:0000256" key="2">
    <source>
        <dbReference type="ARBA" id="ARBA00004651"/>
    </source>
</evidence>
<dbReference type="GO" id="GO:0005886">
    <property type="term" value="C:plasma membrane"/>
    <property type="evidence" value="ECO:0007669"/>
    <property type="project" value="UniProtKB-SubCell"/>
</dbReference>
<dbReference type="PANTHER" id="PTHR30181:SF2">
    <property type="entry name" value="PTS SYSTEM MANNITOL-SPECIFIC EIICBA COMPONENT"/>
    <property type="match status" value="1"/>
</dbReference>
<reference evidence="15" key="1">
    <citation type="submission" date="2021-01" db="EMBL/GenBank/DDBJ databases">
        <title>Whole genome shotgun sequence of Planotetraspora silvatica NBRC 100141.</title>
        <authorList>
            <person name="Komaki H."/>
            <person name="Tamura T."/>
        </authorList>
    </citation>
    <scope>NUCLEOTIDE SEQUENCE</scope>
    <source>
        <strain evidence="15">NBRC 100141</strain>
    </source>
</reference>
<feature type="region of interest" description="Disordered" evidence="12">
    <location>
        <begin position="323"/>
        <end position="362"/>
    </location>
</feature>
<evidence type="ECO:0000256" key="11">
    <source>
        <dbReference type="ARBA" id="ARBA00023136"/>
    </source>
</evidence>
<keyword evidence="5" id="KW-0597">Phosphoprotein</keyword>
<feature type="transmembrane region" description="Helical" evidence="13">
    <location>
        <begin position="251"/>
        <end position="274"/>
    </location>
</feature>
<evidence type="ECO:0000256" key="6">
    <source>
        <dbReference type="ARBA" id="ARBA00022597"/>
    </source>
</evidence>
<feature type="transmembrane region" description="Helical" evidence="13">
    <location>
        <begin position="6"/>
        <end position="25"/>
    </location>
</feature>
<dbReference type="GO" id="GO:0009401">
    <property type="term" value="P:phosphoenolpyruvate-dependent sugar phosphotransferase system"/>
    <property type="evidence" value="ECO:0007669"/>
    <property type="project" value="UniProtKB-KW"/>
</dbReference>
<feature type="domain" description="PTS EIIC type-2" evidence="14">
    <location>
        <begin position="1"/>
        <end position="321"/>
    </location>
</feature>
<proteinExistence type="predicted"/>
<evidence type="ECO:0000313" key="16">
    <source>
        <dbReference type="Proteomes" id="UP000644610"/>
    </source>
</evidence>
<evidence type="ECO:0000256" key="12">
    <source>
        <dbReference type="SAM" id="MobiDB-lite"/>
    </source>
</evidence>
<keyword evidence="9 13" id="KW-0812">Transmembrane</keyword>
<dbReference type="PROSITE" id="PS51104">
    <property type="entry name" value="PTS_EIIC_TYPE_2"/>
    <property type="match status" value="1"/>
</dbReference>
<feature type="transmembrane region" description="Helical" evidence="13">
    <location>
        <begin position="223"/>
        <end position="244"/>
    </location>
</feature>
<evidence type="ECO:0000259" key="14">
    <source>
        <dbReference type="PROSITE" id="PS51104"/>
    </source>
</evidence>
<evidence type="ECO:0000313" key="15">
    <source>
        <dbReference type="EMBL" id="GII50187.1"/>
    </source>
</evidence>
<dbReference type="NCBIfam" id="TIGR00851">
    <property type="entry name" value="mtlA"/>
    <property type="match status" value="1"/>
</dbReference>
<comment type="subcellular location">
    <subcellularLocation>
        <location evidence="2">Cell membrane</location>
        <topology evidence="2">Multi-pass membrane protein</topology>
    </subcellularLocation>
</comment>
<dbReference type="InterPro" id="IPR004718">
    <property type="entry name" value="PTS_IIC_mtl"/>
</dbReference>
<comment type="caution">
    <text evidence="15">The sequence shown here is derived from an EMBL/GenBank/DDBJ whole genome shotgun (WGS) entry which is preliminary data.</text>
</comment>
<evidence type="ECO:0000256" key="3">
    <source>
        <dbReference type="ARBA" id="ARBA00022448"/>
    </source>
</evidence>
<evidence type="ECO:0000256" key="7">
    <source>
        <dbReference type="ARBA" id="ARBA00022679"/>
    </source>
</evidence>
<keyword evidence="3" id="KW-0813">Transport</keyword>
<accession>A0A8J3UUP9</accession>
<dbReference type="Proteomes" id="UP000644610">
    <property type="component" value="Unassembled WGS sequence"/>
</dbReference>
<feature type="transmembrane region" description="Helical" evidence="13">
    <location>
        <begin position="60"/>
        <end position="93"/>
    </location>
</feature>
<dbReference type="InterPro" id="IPR003352">
    <property type="entry name" value="PTS_EIIC"/>
</dbReference>
<evidence type="ECO:0000256" key="4">
    <source>
        <dbReference type="ARBA" id="ARBA00022475"/>
    </source>
</evidence>
<keyword evidence="16" id="KW-1185">Reference proteome</keyword>